<accession>A0A5A7UTM4</accession>
<evidence type="ECO:0000313" key="1">
    <source>
        <dbReference type="EMBL" id="KAA0057486.1"/>
    </source>
</evidence>
<sequence length="251" mass="28804">MSLPSCLSQSATAHPYLSTMSSFPRGFDETDVMFLEFTEDLDNLVRGSSLVRQFNTSQSSVTLTPKRRTQSRLLELEHYVAANGWILMTIASSTKKPISPHVVRSSQVIGLCVRKTFPVHCLKWVDVGKEYNKVVKADLQMLNTFKEFLGDYHRHFKKYSDLEEARANPPHLLEQSWMNKAARQKQPYNHSSGSKSFLQRQYELAEQREESVDRVELFWQTHVRDETFVSQVAEDAHVSYPSNTSALICPL</sequence>
<dbReference type="OrthoDB" id="1921870at2759"/>
<dbReference type="EMBL" id="SSTE01007195">
    <property type="protein sequence ID" value="KAA0057486.1"/>
    <property type="molecule type" value="Genomic_DNA"/>
</dbReference>
<dbReference type="EMBL" id="SSTD01000775">
    <property type="protein sequence ID" value="TYK30181.1"/>
    <property type="molecule type" value="Genomic_DNA"/>
</dbReference>
<evidence type="ECO:0000313" key="2">
    <source>
        <dbReference type="EMBL" id="TYK30181.1"/>
    </source>
</evidence>
<dbReference type="InterPro" id="IPR004252">
    <property type="entry name" value="Probable_transposase_24"/>
</dbReference>
<organism evidence="1 3">
    <name type="scientific">Cucumis melo var. makuwa</name>
    <name type="common">Oriental melon</name>
    <dbReference type="NCBI Taxonomy" id="1194695"/>
    <lineage>
        <taxon>Eukaryota</taxon>
        <taxon>Viridiplantae</taxon>
        <taxon>Streptophyta</taxon>
        <taxon>Embryophyta</taxon>
        <taxon>Tracheophyta</taxon>
        <taxon>Spermatophyta</taxon>
        <taxon>Magnoliopsida</taxon>
        <taxon>eudicotyledons</taxon>
        <taxon>Gunneridae</taxon>
        <taxon>Pentapetalae</taxon>
        <taxon>rosids</taxon>
        <taxon>fabids</taxon>
        <taxon>Cucurbitales</taxon>
        <taxon>Cucurbitaceae</taxon>
        <taxon>Benincaseae</taxon>
        <taxon>Cucumis</taxon>
    </lineage>
</organism>
<evidence type="ECO:0000313" key="4">
    <source>
        <dbReference type="Proteomes" id="UP000321947"/>
    </source>
</evidence>
<dbReference type="AlphaFoldDB" id="A0A5A7UTM4"/>
<name>A0A5A7UTM4_CUCMM</name>
<comment type="caution">
    <text evidence="1">The sequence shown here is derived from an EMBL/GenBank/DDBJ whole genome shotgun (WGS) entry which is preliminary data.</text>
</comment>
<evidence type="ECO:0000313" key="3">
    <source>
        <dbReference type="Proteomes" id="UP000321393"/>
    </source>
</evidence>
<gene>
    <name evidence="2" type="ORF">E5676_scaffold216G001740</name>
    <name evidence="1" type="ORF">E6C27_scaffold280G003720</name>
</gene>
<dbReference type="Pfam" id="PF03004">
    <property type="entry name" value="Transposase_24"/>
    <property type="match status" value="1"/>
</dbReference>
<proteinExistence type="predicted"/>
<dbReference type="Proteomes" id="UP000321393">
    <property type="component" value="Unassembled WGS sequence"/>
</dbReference>
<protein>
    <submittedName>
        <fullName evidence="1">CACTA en-spm transposon protein</fullName>
    </submittedName>
</protein>
<reference evidence="3 4" key="1">
    <citation type="submission" date="2019-08" db="EMBL/GenBank/DDBJ databases">
        <title>Draft genome sequences of two oriental melons (Cucumis melo L. var makuwa).</title>
        <authorList>
            <person name="Kwon S.-Y."/>
        </authorList>
    </citation>
    <scope>NUCLEOTIDE SEQUENCE [LARGE SCALE GENOMIC DNA]</scope>
    <source>
        <strain evidence="4">cv. Chang Bougi</strain>
        <strain evidence="3">cv. SW 3</strain>
        <tissue evidence="1">Leaf</tissue>
    </source>
</reference>
<dbReference type="Proteomes" id="UP000321947">
    <property type="component" value="Unassembled WGS sequence"/>
</dbReference>